<dbReference type="InterPro" id="IPR040891">
    <property type="entry name" value="HEPN_SAV_6107"/>
</dbReference>
<organism evidence="3 4">
    <name type="scientific">Rhodococcus aetherivorans</name>
    <dbReference type="NCBI Taxonomy" id="191292"/>
    <lineage>
        <taxon>Bacteria</taxon>
        <taxon>Bacillati</taxon>
        <taxon>Actinomycetota</taxon>
        <taxon>Actinomycetes</taxon>
        <taxon>Mycobacteriales</taxon>
        <taxon>Nocardiaceae</taxon>
        <taxon>Rhodococcus</taxon>
    </lineage>
</organism>
<evidence type="ECO:0000313" key="4">
    <source>
        <dbReference type="Proteomes" id="UP000325466"/>
    </source>
</evidence>
<evidence type="ECO:0000259" key="2">
    <source>
        <dbReference type="Pfam" id="PF18726"/>
    </source>
</evidence>
<reference evidence="3 4" key="1">
    <citation type="journal article" date="2018" name="Biodegradation">
        <title>1,4-Dioxane degradation characteristics of Rhodococcus aetherivorans JCM 14343.</title>
        <authorList>
            <person name="Inoue D."/>
            <person name="Tsunoda T."/>
            <person name="Yamamoto N."/>
            <person name="Ike M."/>
            <person name="Sei K."/>
        </authorList>
    </citation>
    <scope>NUCLEOTIDE SEQUENCE [LARGE SCALE GENOMIC DNA]</scope>
    <source>
        <strain evidence="3 4">JCM 14343</strain>
    </source>
</reference>
<accession>A0ABQ0YNF5</accession>
<sequence>MQEVFGVMVTSRTAQSGATGPRAVGRSDCAARPVSSRAATLLDRADELLSAAAGTPEPSERFHLAYLAALRGAGAVLAGAELRAVRPARRPRTRNAWVLMARAEPEFAAWADFFADRSDTRAAIEAGVTRSVPADEASRFYDEVGRFLHEVEDYLTGADDPSASGNSRSGDDRRSA</sequence>
<evidence type="ECO:0000256" key="1">
    <source>
        <dbReference type="SAM" id="MobiDB-lite"/>
    </source>
</evidence>
<keyword evidence="4" id="KW-1185">Reference proteome</keyword>
<proteinExistence type="predicted"/>
<gene>
    <name evidence="3" type="ORF">RAJCM14343_3297</name>
</gene>
<dbReference type="Proteomes" id="UP000325466">
    <property type="component" value="Unassembled WGS sequence"/>
</dbReference>
<feature type="domain" description="SAV-6107-like HEPN" evidence="2">
    <location>
        <begin position="52"/>
        <end position="152"/>
    </location>
</feature>
<evidence type="ECO:0000313" key="3">
    <source>
        <dbReference type="EMBL" id="GES38037.1"/>
    </source>
</evidence>
<feature type="region of interest" description="Disordered" evidence="1">
    <location>
        <begin position="156"/>
        <end position="176"/>
    </location>
</feature>
<name>A0ABQ0YNF5_9NOCA</name>
<feature type="region of interest" description="Disordered" evidence="1">
    <location>
        <begin position="9"/>
        <end position="29"/>
    </location>
</feature>
<dbReference type="Pfam" id="PF18726">
    <property type="entry name" value="HEPN_SAV_6107"/>
    <property type="match status" value="1"/>
</dbReference>
<dbReference type="EMBL" id="BLAH01000089">
    <property type="protein sequence ID" value="GES38037.1"/>
    <property type="molecule type" value="Genomic_DNA"/>
</dbReference>
<comment type="caution">
    <text evidence="3">The sequence shown here is derived from an EMBL/GenBank/DDBJ whole genome shotgun (WGS) entry which is preliminary data.</text>
</comment>
<protein>
    <recommendedName>
        <fullName evidence="2">SAV-6107-like HEPN domain-containing protein</fullName>
    </recommendedName>
</protein>